<sequence length="1373" mass="151742">MGFFDNVKKAFGLEEKDDVESPNNDNIKNKDELAENKEKKEIHHMHSEESVLKDRKTDEQTGIRNFRYLDELIHSGVKEIVLDSDIVLGEDEKFQYLNGIKVDVDDLAIDGNGHTIDSRKSTRIFYCTGKNVTIKNIILKNGHIDYNSESPRSEGGLIKIEDRELEISGSKLTDSSAKLGGAIFNEGNLHIKDSILSNNYSEHSGGTVENEEEKNLEVHTSKENTKEENIPNPENYSLQVANDLDTFEKLIEDNFKNIELDSDLTIGEMEINADNLTIDGKGHTIYGRGSKGILEIAGKNITFKNTIFEGGLWGGNGQKEEKNRERRGKMDDIDYIYHGGAIFVKYSGECTFIKCEFKNNTAGNEDRAKILRANVYYDAKGGAIYSRGTCRLLSCKFSGNKAIAGTDNDFYGCEEPKPTNEHTYSNETTSQKDVSEKDQITVKTLHKAKGTDNSFTIRGKIENLNETPEGYHVELTNTSNHHSTGQIPVTPAGTFMIELSTENPDNSYELKLYDSNNDLLIPSSNSSQTITYTKIDETKQIMPQNFKYLDNLIHFGEKKIKLDCDIILDEEEYSEYKNGIVINANNIVIDGNGHTISAKGKTRIFKITGQEITLKNITLKDGNAEEDGGAIYNLGKMTLEDSTITQNTAEYGGAIHNDNGSIILQNNTITENSASWFGGAIHNDNGSIILQNNKFGQNKARFYGGAISNWGEINAKNDQYIENSSREDGGAVYNNYEMKLNDCEFSQNHCLHNIIFNKDPMEIYKTRFNLNESEEIIFNISNATLYAEDCIFKDNSIEKSIINNNGKSCTLKKCIFDNELSNNTKSIINQTDLTFENSKINDSKSILNNGQILIINSLEDMEDKIEGKGNIEIYESISNDERFDFGYLDNLIHNSKSKKIILEEDITFENYEKNFYEGGIELNIDDLTIDGNGNTIDGMNKSRIFIITGNNITLKNIVFKNGKSHKSHYDSPNNHGGALKINNENKVKIENCKFISNTSEDNGGAISNEKGSVTIKNTEFNANGALNGGAIRNGGTCIIQNISLDKNHASLNGGTIYNKGKLTIKNSEIKGSAAKKYGGTIYNDKNGKIAITETSLNHSKAKNGGMIVNFGNTTIKDSKIMENQAEDSGGAIINNGIFNINNSTLKSNHANNNGGAIDNSGELKIKDSTLSNSSAKKHGGAVHNDENGMMTIINTTIKENLMEGFIFSVGVIKSYGGAISNKGELTLKDSILTDNKAEVEHHVGASSYCEGGAIHNTGKLKITSCKFKNNTSEDGGAIYGPCTINKSTFENNHSRFHGGAIYGTCTVNNSEFSNNSSSAGGAIYGKGTANNTIMTGNTAQWDGGAIYISKEEDFKLYDCEIHDNEPNDVYERK</sequence>
<feature type="compositionally biased region" description="Basic and acidic residues" evidence="8">
    <location>
        <begin position="213"/>
        <end position="229"/>
    </location>
</feature>
<dbReference type="InterPro" id="IPR012332">
    <property type="entry name" value="Autotransporter_pectin_lyase_C"/>
</dbReference>
<dbReference type="RefSeq" id="WP_188118027.1">
    <property type="nucleotide sequence ID" value="NZ_FMXB01000002.1"/>
</dbReference>
<evidence type="ECO:0000256" key="5">
    <source>
        <dbReference type="ARBA" id="ARBA00022729"/>
    </source>
</evidence>
<organism evidence="9 10">
    <name type="scientific">Methanobrevibacter millerae</name>
    <dbReference type="NCBI Taxonomy" id="230361"/>
    <lineage>
        <taxon>Archaea</taxon>
        <taxon>Methanobacteriati</taxon>
        <taxon>Methanobacteriota</taxon>
        <taxon>Methanomada group</taxon>
        <taxon>Methanobacteria</taxon>
        <taxon>Methanobacteriales</taxon>
        <taxon>Methanobacteriaceae</taxon>
        <taxon>Methanobrevibacter</taxon>
    </lineage>
</organism>
<dbReference type="PANTHER" id="PTHR11319">
    <property type="entry name" value="G PROTEIN-COUPLED RECEPTOR-RELATED"/>
    <property type="match status" value="1"/>
</dbReference>
<dbReference type="InterPro" id="IPR011050">
    <property type="entry name" value="Pectin_lyase_fold/virulence"/>
</dbReference>
<evidence type="ECO:0000256" key="3">
    <source>
        <dbReference type="ARBA" id="ARBA00004613"/>
    </source>
</evidence>
<evidence type="ECO:0000256" key="6">
    <source>
        <dbReference type="ARBA" id="ARBA00023136"/>
    </source>
</evidence>
<feature type="region of interest" description="Disordered" evidence="8">
    <location>
        <begin position="14"/>
        <end position="56"/>
    </location>
</feature>
<evidence type="ECO:0000256" key="7">
    <source>
        <dbReference type="ARBA" id="ARBA00023237"/>
    </source>
</evidence>
<gene>
    <name evidence="9" type="ORF">SAMN02910315_00424</name>
</gene>
<evidence type="ECO:0000313" key="9">
    <source>
        <dbReference type="EMBL" id="SDA41452.1"/>
    </source>
</evidence>
<dbReference type="Gene3D" id="2.160.20.20">
    <property type="match status" value="1"/>
</dbReference>
<evidence type="ECO:0000256" key="1">
    <source>
        <dbReference type="ARBA" id="ARBA00004196"/>
    </source>
</evidence>
<dbReference type="Proteomes" id="UP000323439">
    <property type="component" value="Unassembled WGS sequence"/>
</dbReference>
<evidence type="ECO:0000256" key="8">
    <source>
        <dbReference type="SAM" id="MobiDB-lite"/>
    </source>
</evidence>
<keyword evidence="4" id="KW-0964">Secreted</keyword>
<evidence type="ECO:0000256" key="2">
    <source>
        <dbReference type="ARBA" id="ARBA00004442"/>
    </source>
</evidence>
<keyword evidence="7" id="KW-0998">Cell outer membrane</keyword>
<dbReference type="PANTHER" id="PTHR11319:SF35">
    <property type="entry name" value="OUTER MEMBRANE PROTEIN PMPC-RELATED"/>
    <property type="match status" value="1"/>
</dbReference>
<dbReference type="GO" id="GO:0005576">
    <property type="term" value="C:extracellular region"/>
    <property type="evidence" value="ECO:0007669"/>
    <property type="project" value="UniProtKB-SubCell"/>
</dbReference>
<dbReference type="OrthoDB" id="78475at2157"/>
<reference evidence="9 10" key="1">
    <citation type="submission" date="2016-10" db="EMBL/GenBank/DDBJ databases">
        <authorList>
            <person name="Varghese N."/>
            <person name="Submissions S."/>
        </authorList>
    </citation>
    <scope>NUCLEOTIDE SEQUENCE [LARGE SCALE GENOMIC DNA]</scope>
    <source>
        <strain evidence="9 10">DSM 16643</strain>
    </source>
</reference>
<evidence type="ECO:0000256" key="4">
    <source>
        <dbReference type="ARBA" id="ARBA00022525"/>
    </source>
</evidence>
<dbReference type="SUPFAM" id="SSF51126">
    <property type="entry name" value="Pectin lyase-like"/>
    <property type="match status" value="6"/>
</dbReference>
<dbReference type="NCBIfam" id="TIGR01376">
    <property type="entry name" value="POMP_repeat"/>
    <property type="match status" value="1"/>
</dbReference>
<proteinExistence type="predicted"/>
<dbReference type="EMBL" id="FMXB01000002">
    <property type="protein sequence ID" value="SDA41452.1"/>
    <property type="molecule type" value="Genomic_DNA"/>
</dbReference>
<dbReference type="InterPro" id="IPR003368">
    <property type="entry name" value="POMP_repeat"/>
</dbReference>
<keyword evidence="6" id="KW-0472">Membrane</keyword>
<feature type="compositionally biased region" description="Basic and acidic residues" evidence="8">
    <location>
        <begin position="27"/>
        <end position="56"/>
    </location>
</feature>
<keyword evidence="5" id="KW-0732">Signal</keyword>
<accession>A0A1G5V6G1</accession>
<feature type="region of interest" description="Disordered" evidence="8">
    <location>
        <begin position="202"/>
        <end position="233"/>
    </location>
</feature>
<name>A0A1G5V6G1_9EURY</name>
<feature type="region of interest" description="Disordered" evidence="8">
    <location>
        <begin position="417"/>
        <end position="436"/>
    </location>
</feature>
<dbReference type="Pfam" id="PF02415">
    <property type="entry name" value="Chlam_PMP"/>
    <property type="match status" value="5"/>
</dbReference>
<keyword evidence="10" id="KW-1185">Reference proteome</keyword>
<comment type="subcellular location">
    <subcellularLocation>
        <location evidence="1">Cell envelope</location>
    </subcellularLocation>
    <subcellularLocation>
        <location evidence="2">Cell outer membrane</location>
    </subcellularLocation>
    <subcellularLocation>
        <location evidence="3">Secreted</location>
    </subcellularLocation>
</comment>
<evidence type="ECO:0000313" key="10">
    <source>
        <dbReference type="Proteomes" id="UP000323439"/>
    </source>
</evidence>
<feature type="compositionally biased region" description="Polar residues" evidence="8">
    <location>
        <begin position="421"/>
        <end position="432"/>
    </location>
</feature>
<protein>
    <submittedName>
        <fullName evidence="9">Polymorphic outer membrane protein repeat-containing protein</fullName>
    </submittedName>
</protein>